<evidence type="ECO:0000256" key="8">
    <source>
        <dbReference type="ARBA" id="ARBA00022840"/>
    </source>
</evidence>
<dbReference type="InterPro" id="IPR011009">
    <property type="entry name" value="Kinase-like_dom_sf"/>
</dbReference>
<dbReference type="InterPro" id="IPR008271">
    <property type="entry name" value="Ser/Thr_kinase_AS"/>
</dbReference>
<evidence type="ECO:0000256" key="10">
    <source>
        <dbReference type="ARBA" id="ARBA00047298"/>
    </source>
</evidence>
<evidence type="ECO:0000259" key="12">
    <source>
        <dbReference type="PROSITE" id="PS50011"/>
    </source>
</evidence>
<dbReference type="SUPFAM" id="SSF56112">
    <property type="entry name" value="Protein kinase-like (PK-like)"/>
    <property type="match status" value="1"/>
</dbReference>
<dbReference type="Pfam" id="PF00027">
    <property type="entry name" value="cNMP_binding"/>
    <property type="match status" value="2"/>
</dbReference>
<dbReference type="PROSITE" id="PS50011">
    <property type="entry name" value="PROTEIN_KINASE_DOM"/>
    <property type="match status" value="1"/>
</dbReference>
<dbReference type="CDD" id="cd05572">
    <property type="entry name" value="STKc_cGK"/>
    <property type="match status" value="1"/>
</dbReference>
<comment type="catalytic activity">
    <reaction evidence="10">
        <text>L-threonyl-[protein] + ATP = O-phospho-L-threonyl-[protein] + ADP + H(+)</text>
        <dbReference type="Rhea" id="RHEA:46608"/>
        <dbReference type="Rhea" id="RHEA-COMP:11060"/>
        <dbReference type="Rhea" id="RHEA-COMP:11605"/>
        <dbReference type="ChEBI" id="CHEBI:15378"/>
        <dbReference type="ChEBI" id="CHEBI:30013"/>
        <dbReference type="ChEBI" id="CHEBI:30616"/>
        <dbReference type="ChEBI" id="CHEBI:61977"/>
        <dbReference type="ChEBI" id="CHEBI:456216"/>
        <dbReference type="EC" id="2.7.11.12"/>
    </reaction>
</comment>
<dbReference type="Pfam" id="PF00069">
    <property type="entry name" value="Pkinase"/>
    <property type="match status" value="1"/>
</dbReference>
<feature type="domain" description="Protein kinase" evidence="12">
    <location>
        <begin position="252"/>
        <end position="510"/>
    </location>
</feature>
<dbReference type="GO" id="GO:0030553">
    <property type="term" value="F:cGMP binding"/>
    <property type="evidence" value="ECO:0007669"/>
    <property type="project" value="UniProtKB-KW"/>
</dbReference>
<evidence type="ECO:0000256" key="9">
    <source>
        <dbReference type="ARBA" id="ARBA00022992"/>
    </source>
</evidence>
<dbReference type="Proteomes" id="UP001059041">
    <property type="component" value="Linkage Group LG17"/>
</dbReference>
<dbReference type="SMART" id="SM00100">
    <property type="entry name" value="cNMP"/>
    <property type="match status" value="2"/>
</dbReference>
<evidence type="ECO:0000256" key="3">
    <source>
        <dbReference type="ARBA" id="ARBA00022527"/>
    </source>
</evidence>
<sequence length="556" mass="62302">KYLDRDQILCLVDSAYPITLKQGVYVGKEGDEGSQAYIVEEGKLEVSRAGQKLYIIEPRGMFEELALIHKHTCSTTVTALMNSRLWVIEGQMFQKIMMRSVLIKITQSLQFLRSVSLFCVLPEDVLMKVSDALEESHYSEGDYLIRNGGPGDTLFIVSHGQVKVLEKQSANEENVLVSVFSRGDCFGERPPQGDDVRSMSVVASGDVTCLVIDRELFQKITRGFSDVRTNQSSNTQSMANGSAFGEMSLSSFQALNNLVEGQYGHTQLVHLKNDFRRRFALKAIRKQVIRSPGQKERIFAKKHILMDLQSPFIVRLHCTFKDARYLYMLMEACEGGDLWNLLRERGSLDEAAARFYTACVLEALSVLHSKDVIHRDLKPENVLLDQRGYAKLTGFGCAKKLGSLHRAWSFCGTVGYQAPEVILHKGHGLSADLWAVGMLLYELLNGRPLFSGSEQLKVFTAVLKGIEEAELPKTISRTAAHLIKSLCRHNPTERLGQRNGVKDICKHIWFEGFDWDLLQKNTMTPPIIPNVAGVLNNGGSAPSTESRTDSDWDIDF</sequence>
<organism evidence="15 16">
    <name type="scientific">Triplophysa rosa</name>
    <name type="common">Cave loach</name>
    <dbReference type="NCBI Taxonomy" id="992332"/>
    <lineage>
        <taxon>Eukaryota</taxon>
        <taxon>Metazoa</taxon>
        <taxon>Chordata</taxon>
        <taxon>Craniata</taxon>
        <taxon>Vertebrata</taxon>
        <taxon>Euteleostomi</taxon>
        <taxon>Actinopterygii</taxon>
        <taxon>Neopterygii</taxon>
        <taxon>Teleostei</taxon>
        <taxon>Ostariophysi</taxon>
        <taxon>Cypriniformes</taxon>
        <taxon>Nemacheilidae</taxon>
        <taxon>Triplophysa</taxon>
    </lineage>
</organism>
<dbReference type="InterPro" id="IPR014710">
    <property type="entry name" value="RmlC-like_jellyroll"/>
</dbReference>
<keyword evidence="5" id="KW-0808">Transferase</keyword>
<keyword evidence="9" id="KW-0142">cGMP-binding</keyword>
<dbReference type="Gene3D" id="3.30.200.20">
    <property type="entry name" value="Phosphorylase Kinase, domain 1"/>
    <property type="match status" value="1"/>
</dbReference>
<protein>
    <recommendedName>
        <fullName evidence="2">cGMP-dependent protein kinase</fullName>
        <ecNumber evidence="2">2.7.11.12</ecNumber>
    </recommendedName>
</protein>
<evidence type="ECO:0000256" key="5">
    <source>
        <dbReference type="ARBA" id="ARBA00022679"/>
    </source>
</evidence>
<dbReference type="EC" id="2.7.11.12" evidence="2"/>
<dbReference type="GO" id="GO:0004692">
    <property type="term" value="F:cGMP-dependent protein kinase activity"/>
    <property type="evidence" value="ECO:0007669"/>
    <property type="project" value="UniProtKB-EC"/>
</dbReference>
<feature type="non-terminal residue" evidence="15">
    <location>
        <position position="556"/>
    </location>
</feature>
<dbReference type="InterPro" id="IPR000595">
    <property type="entry name" value="cNMP-bd_dom"/>
</dbReference>
<dbReference type="InterPro" id="IPR018490">
    <property type="entry name" value="cNMP-bd_dom_sf"/>
</dbReference>
<dbReference type="InterPro" id="IPR000961">
    <property type="entry name" value="AGC-kinase_C"/>
</dbReference>
<evidence type="ECO:0000256" key="7">
    <source>
        <dbReference type="ARBA" id="ARBA00022777"/>
    </source>
</evidence>
<evidence type="ECO:0000256" key="1">
    <source>
        <dbReference type="ARBA" id="ARBA00006352"/>
    </source>
</evidence>
<dbReference type="PROSITE" id="PS50042">
    <property type="entry name" value="CNMP_BINDING_3"/>
    <property type="match status" value="2"/>
</dbReference>
<dbReference type="PANTHER" id="PTHR24353:SF68">
    <property type="match status" value="1"/>
</dbReference>
<reference evidence="15" key="1">
    <citation type="submission" date="2021-02" db="EMBL/GenBank/DDBJ databases">
        <title>Comparative genomics reveals that relaxation of natural selection precedes convergent phenotypic evolution of cavefish.</title>
        <authorList>
            <person name="Peng Z."/>
        </authorList>
    </citation>
    <scope>NUCLEOTIDE SEQUENCE</scope>
    <source>
        <tissue evidence="15">Muscle</tissue>
    </source>
</reference>
<gene>
    <name evidence="15" type="ORF">IRJ41_016632</name>
</gene>
<accession>A0A9W7THW2</accession>
<dbReference type="EMBL" id="JAFHDT010000017">
    <property type="protein sequence ID" value="KAI7797540.1"/>
    <property type="molecule type" value="Genomic_DNA"/>
</dbReference>
<comment type="similarity">
    <text evidence="1">Belongs to the protein kinase superfamily. AGC Ser/Thr protein kinase family. cGMP subfamily.</text>
</comment>
<dbReference type="CDD" id="cd00038">
    <property type="entry name" value="CAP_ED"/>
    <property type="match status" value="2"/>
</dbReference>
<dbReference type="SUPFAM" id="SSF51206">
    <property type="entry name" value="cAMP-binding domain-like"/>
    <property type="match status" value="2"/>
</dbReference>
<comment type="catalytic activity">
    <reaction evidence="11">
        <text>L-seryl-[protein] + ATP = O-phospho-L-seryl-[protein] + ADP + H(+)</text>
        <dbReference type="Rhea" id="RHEA:17989"/>
        <dbReference type="Rhea" id="RHEA-COMP:9863"/>
        <dbReference type="Rhea" id="RHEA-COMP:11604"/>
        <dbReference type="ChEBI" id="CHEBI:15378"/>
        <dbReference type="ChEBI" id="CHEBI:29999"/>
        <dbReference type="ChEBI" id="CHEBI:30616"/>
        <dbReference type="ChEBI" id="CHEBI:83421"/>
        <dbReference type="ChEBI" id="CHEBI:456216"/>
        <dbReference type="EC" id="2.7.11.12"/>
    </reaction>
</comment>
<evidence type="ECO:0000256" key="2">
    <source>
        <dbReference type="ARBA" id="ARBA00012428"/>
    </source>
</evidence>
<keyword evidence="8" id="KW-0067">ATP-binding</keyword>
<name>A0A9W7THW2_TRIRA</name>
<evidence type="ECO:0000259" key="14">
    <source>
        <dbReference type="PROSITE" id="PS51285"/>
    </source>
</evidence>
<feature type="domain" description="Cyclic nucleotide-binding" evidence="13">
    <location>
        <begin position="1"/>
        <end position="114"/>
    </location>
</feature>
<dbReference type="InterPro" id="IPR002374">
    <property type="entry name" value="cGMP_dep_kinase"/>
</dbReference>
<keyword evidence="7 15" id="KW-0418">Kinase</keyword>
<evidence type="ECO:0000256" key="4">
    <source>
        <dbReference type="ARBA" id="ARBA00022535"/>
    </source>
</evidence>
<dbReference type="InterPro" id="IPR000719">
    <property type="entry name" value="Prot_kinase_dom"/>
</dbReference>
<dbReference type="SMART" id="SM00220">
    <property type="entry name" value="S_TKc"/>
    <property type="match status" value="1"/>
</dbReference>
<dbReference type="PROSITE" id="PS51285">
    <property type="entry name" value="AGC_KINASE_CTER"/>
    <property type="match status" value="1"/>
</dbReference>
<evidence type="ECO:0000313" key="15">
    <source>
        <dbReference type="EMBL" id="KAI7797540.1"/>
    </source>
</evidence>
<dbReference type="PROSITE" id="PS00108">
    <property type="entry name" value="PROTEIN_KINASE_ST"/>
    <property type="match status" value="1"/>
</dbReference>
<keyword evidence="16" id="KW-1185">Reference proteome</keyword>
<evidence type="ECO:0000256" key="11">
    <source>
        <dbReference type="ARBA" id="ARBA00047462"/>
    </source>
</evidence>
<feature type="domain" description="Cyclic nucleotide-binding" evidence="13">
    <location>
        <begin position="117"/>
        <end position="238"/>
    </location>
</feature>
<dbReference type="AlphaFoldDB" id="A0A9W7THW2"/>
<dbReference type="PRINTS" id="PR00104">
    <property type="entry name" value="CGMPKINASE"/>
</dbReference>
<keyword evidence="3" id="KW-0723">Serine/threonine-protein kinase</keyword>
<comment type="caution">
    <text evidence="15">The sequence shown here is derived from an EMBL/GenBank/DDBJ whole genome shotgun (WGS) entry which is preliminary data.</text>
</comment>
<feature type="domain" description="AGC-kinase C-terminal" evidence="14">
    <location>
        <begin position="511"/>
        <end position="556"/>
    </location>
</feature>
<dbReference type="PANTHER" id="PTHR24353">
    <property type="entry name" value="CYCLIC NUCLEOTIDE-DEPENDENT PROTEIN KINASE"/>
    <property type="match status" value="1"/>
</dbReference>
<dbReference type="Gene3D" id="1.10.510.10">
    <property type="entry name" value="Transferase(Phosphotransferase) domain 1"/>
    <property type="match status" value="1"/>
</dbReference>
<proteinExistence type="inferred from homology"/>
<keyword evidence="4" id="KW-0140">cGMP</keyword>
<evidence type="ECO:0000256" key="6">
    <source>
        <dbReference type="ARBA" id="ARBA00022741"/>
    </source>
</evidence>
<keyword evidence="6" id="KW-0547">Nucleotide-binding</keyword>
<evidence type="ECO:0000313" key="16">
    <source>
        <dbReference type="Proteomes" id="UP001059041"/>
    </source>
</evidence>
<dbReference type="GO" id="GO:0005524">
    <property type="term" value="F:ATP binding"/>
    <property type="evidence" value="ECO:0007669"/>
    <property type="project" value="UniProtKB-KW"/>
</dbReference>
<dbReference type="InterPro" id="IPR035014">
    <property type="entry name" value="STKc_cGK"/>
</dbReference>
<evidence type="ECO:0000259" key="13">
    <source>
        <dbReference type="PROSITE" id="PS50042"/>
    </source>
</evidence>
<dbReference type="Gene3D" id="2.60.120.10">
    <property type="entry name" value="Jelly Rolls"/>
    <property type="match status" value="2"/>
</dbReference>